<dbReference type="CDD" id="cd00593">
    <property type="entry name" value="RIBOc"/>
    <property type="match status" value="1"/>
</dbReference>
<dbReference type="OrthoDB" id="416741at2759"/>
<dbReference type="KEGG" id="bdi:100825810"/>
<dbReference type="FunFam" id="1.10.1520.10:FF:000004">
    <property type="entry name" value="Endoribonuclease dicer-like 1"/>
    <property type="match status" value="1"/>
</dbReference>
<proteinExistence type="predicted"/>
<dbReference type="PROSITE" id="PS50142">
    <property type="entry name" value="RNASE_3_2"/>
    <property type="match status" value="1"/>
</dbReference>
<dbReference type="Gene3D" id="1.10.1520.10">
    <property type="entry name" value="Ribonuclease III domain"/>
    <property type="match status" value="1"/>
</dbReference>
<gene>
    <name evidence="14" type="primary">LOC100825810</name>
    <name evidence="13" type="ORF">BRADI_2g31790v3</name>
</gene>
<dbReference type="RefSeq" id="XP_024314411.1">
    <property type="nucleotide sequence ID" value="XM_024458643.1"/>
</dbReference>
<dbReference type="Pfam" id="PF00035">
    <property type="entry name" value="dsrm"/>
    <property type="match status" value="1"/>
</dbReference>
<reference evidence="14" key="3">
    <citation type="submission" date="2018-08" db="UniProtKB">
        <authorList>
            <consortium name="EnsemblPlants"/>
        </authorList>
    </citation>
    <scope>IDENTIFICATION</scope>
    <source>
        <strain evidence="14">cv. Bd21</strain>
    </source>
</reference>
<dbReference type="HOGENOM" id="CLU_000907_5_0_1"/>
<dbReference type="GO" id="GO:0046872">
    <property type="term" value="F:metal ion binding"/>
    <property type="evidence" value="ECO:0007669"/>
    <property type="project" value="UniProtKB-KW"/>
</dbReference>
<feature type="domain" description="RNase III" evidence="12">
    <location>
        <begin position="31"/>
        <end position="179"/>
    </location>
</feature>
<dbReference type="EMBL" id="CM000881">
    <property type="protein sequence ID" value="PNT71587.1"/>
    <property type="molecule type" value="Genomic_DNA"/>
</dbReference>
<evidence type="ECO:0000256" key="7">
    <source>
        <dbReference type="ARBA" id="ARBA00022842"/>
    </source>
</evidence>
<dbReference type="RefSeq" id="XP_024314412.1">
    <property type="nucleotide sequence ID" value="XM_024458644.1"/>
</dbReference>
<dbReference type="SMART" id="SM00358">
    <property type="entry name" value="DSRM"/>
    <property type="match status" value="2"/>
</dbReference>
<dbReference type="RefSeq" id="XP_024314413.1">
    <property type="nucleotide sequence ID" value="XM_024458645.1"/>
</dbReference>
<evidence type="ECO:0000313" key="14">
    <source>
        <dbReference type="EnsemblPlants" id="KQK06966"/>
    </source>
</evidence>
<accession>I1HKS8</accession>
<dbReference type="FunCoup" id="I1HKS8">
    <property type="interactions" value="4"/>
</dbReference>
<dbReference type="EnsemblPlants" id="KQK06967">
    <property type="protein sequence ID" value="KQK06967"/>
    <property type="gene ID" value="BRADI_2g31790v3"/>
</dbReference>
<keyword evidence="9" id="KW-0464">Manganese</keyword>
<keyword evidence="6" id="KW-0378">Hydrolase</keyword>
<dbReference type="STRING" id="15368.I1HKS8"/>
<evidence type="ECO:0000256" key="8">
    <source>
        <dbReference type="ARBA" id="ARBA00022884"/>
    </source>
</evidence>
<dbReference type="InterPro" id="IPR036389">
    <property type="entry name" value="RNase_III_sf"/>
</dbReference>
<reference evidence="13" key="2">
    <citation type="submission" date="2017-06" db="EMBL/GenBank/DDBJ databases">
        <title>WGS assembly of Brachypodium distachyon.</title>
        <authorList>
            <consortium name="The International Brachypodium Initiative"/>
            <person name="Lucas S."/>
            <person name="Harmon-Smith M."/>
            <person name="Lail K."/>
            <person name="Tice H."/>
            <person name="Grimwood J."/>
            <person name="Bruce D."/>
            <person name="Barry K."/>
            <person name="Shu S."/>
            <person name="Lindquist E."/>
            <person name="Wang M."/>
            <person name="Pitluck S."/>
            <person name="Vogel J.P."/>
            <person name="Garvin D.F."/>
            <person name="Mockler T.C."/>
            <person name="Schmutz J."/>
            <person name="Rokhsar D."/>
            <person name="Bevan M.W."/>
        </authorList>
    </citation>
    <scope>NUCLEOTIDE SEQUENCE</scope>
    <source>
        <strain evidence="13">Bd21</strain>
    </source>
</reference>
<dbReference type="GO" id="GO:0005737">
    <property type="term" value="C:cytoplasm"/>
    <property type="evidence" value="ECO:0000318"/>
    <property type="project" value="GO_Central"/>
</dbReference>
<dbReference type="eggNOG" id="KOG0701">
    <property type="taxonomic scope" value="Eukaryota"/>
</dbReference>
<evidence type="ECO:0000256" key="10">
    <source>
        <dbReference type="PROSITE-ProRule" id="PRU00266"/>
    </source>
</evidence>
<organism evidence="13">
    <name type="scientific">Brachypodium distachyon</name>
    <name type="common">Purple false brome</name>
    <name type="synonym">Trachynia distachya</name>
    <dbReference type="NCBI Taxonomy" id="15368"/>
    <lineage>
        <taxon>Eukaryota</taxon>
        <taxon>Viridiplantae</taxon>
        <taxon>Streptophyta</taxon>
        <taxon>Embryophyta</taxon>
        <taxon>Tracheophyta</taxon>
        <taxon>Spermatophyta</taxon>
        <taxon>Magnoliopsida</taxon>
        <taxon>Liliopsida</taxon>
        <taxon>Poales</taxon>
        <taxon>Poaceae</taxon>
        <taxon>BOP clade</taxon>
        <taxon>Pooideae</taxon>
        <taxon>Stipodae</taxon>
        <taxon>Brachypodieae</taxon>
        <taxon>Brachypodium</taxon>
    </lineage>
</organism>
<dbReference type="Pfam" id="PF14709">
    <property type="entry name" value="DND1_DSRM"/>
    <property type="match status" value="1"/>
</dbReference>
<name>I1HKS8_BRADI</name>
<dbReference type="GO" id="GO:0003723">
    <property type="term" value="F:RNA binding"/>
    <property type="evidence" value="ECO:0000318"/>
    <property type="project" value="GO_Central"/>
</dbReference>
<dbReference type="Gramene" id="KQK06966">
    <property type="protein sequence ID" value="KQK06966"/>
    <property type="gene ID" value="BRADI_2g31790v3"/>
</dbReference>
<feature type="domain" description="DRBM" evidence="11">
    <location>
        <begin position="205"/>
        <end position="268"/>
    </location>
</feature>
<dbReference type="PANTHER" id="PTHR14950">
    <property type="entry name" value="DICER-RELATED"/>
    <property type="match status" value="1"/>
</dbReference>
<keyword evidence="4" id="KW-0479">Metal-binding</keyword>
<reference evidence="13 14" key="1">
    <citation type="journal article" date="2010" name="Nature">
        <title>Genome sequencing and analysis of the model grass Brachypodium distachyon.</title>
        <authorList>
            <consortium name="International Brachypodium Initiative"/>
        </authorList>
    </citation>
    <scope>NUCLEOTIDE SEQUENCE [LARGE SCALE GENOMIC DNA]</scope>
    <source>
        <strain evidence="13 14">Bd21</strain>
    </source>
</reference>
<dbReference type="Gene3D" id="3.30.160.20">
    <property type="match status" value="2"/>
</dbReference>
<dbReference type="PROSITE" id="PS50137">
    <property type="entry name" value="DS_RBD"/>
    <property type="match status" value="2"/>
</dbReference>
<dbReference type="Gramene" id="KQK06968">
    <property type="protein sequence ID" value="KQK06968"/>
    <property type="gene ID" value="BRADI_2g31790v3"/>
</dbReference>
<dbReference type="SMART" id="SM00535">
    <property type="entry name" value="RIBOc"/>
    <property type="match status" value="1"/>
</dbReference>
<dbReference type="EMBL" id="CM000881">
    <property type="protein sequence ID" value="KQK06968.1"/>
    <property type="molecule type" value="Genomic_DNA"/>
</dbReference>
<keyword evidence="3" id="KW-0540">Nuclease</keyword>
<keyword evidence="7" id="KW-0460">Magnesium</keyword>
<comment type="cofactor">
    <cofactor evidence="1">
        <name>Mn(2+)</name>
        <dbReference type="ChEBI" id="CHEBI:29035"/>
    </cofactor>
</comment>
<dbReference type="Pfam" id="PF00636">
    <property type="entry name" value="Ribonuclease_3"/>
    <property type="match status" value="1"/>
</dbReference>
<dbReference type="GO" id="GO:0005634">
    <property type="term" value="C:nucleus"/>
    <property type="evidence" value="ECO:0000318"/>
    <property type="project" value="GO_Central"/>
</dbReference>
<dbReference type="SUPFAM" id="SSF69065">
    <property type="entry name" value="RNase III domain-like"/>
    <property type="match status" value="1"/>
</dbReference>
<dbReference type="SUPFAM" id="SSF54768">
    <property type="entry name" value="dsRNA-binding domain-like"/>
    <property type="match status" value="2"/>
</dbReference>
<evidence type="ECO:0000256" key="1">
    <source>
        <dbReference type="ARBA" id="ARBA00001936"/>
    </source>
</evidence>
<dbReference type="GeneID" id="100825810"/>
<dbReference type="PROSITE" id="PS00517">
    <property type="entry name" value="RNASE_3_1"/>
    <property type="match status" value="1"/>
</dbReference>
<protein>
    <submittedName>
        <fullName evidence="13 14">Uncharacterized protein</fullName>
    </submittedName>
</protein>
<dbReference type="EnsemblPlants" id="KQK06966">
    <property type="protein sequence ID" value="KQK06966"/>
    <property type="gene ID" value="BRADI_2g31790v3"/>
</dbReference>
<keyword evidence="5" id="KW-0255">Endonuclease</keyword>
<evidence type="ECO:0000256" key="2">
    <source>
        <dbReference type="ARBA" id="ARBA00001946"/>
    </source>
</evidence>
<dbReference type="PANTHER" id="PTHR14950:SF49">
    <property type="entry name" value="RIBONUCLEASE 3-LIKE PROTEIN 2-RELATED"/>
    <property type="match status" value="1"/>
</dbReference>
<dbReference type="EnsemblPlants" id="PNT71587">
    <property type="protein sequence ID" value="PNT71587"/>
    <property type="gene ID" value="BRADI_2g31790v3"/>
</dbReference>
<evidence type="ECO:0000256" key="5">
    <source>
        <dbReference type="ARBA" id="ARBA00022759"/>
    </source>
</evidence>
<evidence type="ECO:0000259" key="11">
    <source>
        <dbReference type="PROSITE" id="PS50137"/>
    </source>
</evidence>
<dbReference type="RefSeq" id="XP_024314408.1">
    <property type="nucleotide sequence ID" value="XM_024458640.1"/>
</dbReference>
<sequence length="366" mass="40170">MNPGSRKRGPPPPEPVTLLLPGFVADRSEAAARVERLLCYQFHDRGLLEEALTHQSFGDGSVSYQRLEFVGDAALGNAFSNFLYLTNPTIGPGALSTLRSANISTEKLARVAVRHDLYPLLRRACPRLDLLVGQFIESVKQELEDDLGAAPYGGSVVKAPKVLADIVEAIAAAVYVDCKFDLEKLWKVTRWLFEPIITAETIDEQPVSTLHELCQKHGKIPQFNIWQKGGTTVANVFVSGELVGMGSSEQRTIAKLNAARNALGNLLGGAKQQVLTTGVGHISRVEVGELRECKQKLNEQCSRKHWPKPIFKLEKEDGPAHERKFTYSVQVETDGGTFVTIGDPMSKVKDAENSGAQKMLEVLLKL</sequence>
<dbReference type="OMA" id="KLWMIFR"/>
<feature type="domain" description="DRBM" evidence="11">
    <location>
        <begin position="292"/>
        <end position="365"/>
    </location>
</feature>
<keyword evidence="15" id="KW-1185">Reference proteome</keyword>
<evidence type="ECO:0000256" key="6">
    <source>
        <dbReference type="ARBA" id="ARBA00022801"/>
    </source>
</evidence>
<dbReference type="InterPro" id="IPR014720">
    <property type="entry name" value="dsRBD_dom"/>
</dbReference>
<comment type="cofactor">
    <cofactor evidence="2">
        <name>Mg(2+)</name>
        <dbReference type="ChEBI" id="CHEBI:18420"/>
    </cofactor>
</comment>
<evidence type="ECO:0000313" key="15">
    <source>
        <dbReference type="Proteomes" id="UP000008810"/>
    </source>
</evidence>
<dbReference type="GO" id="GO:0004525">
    <property type="term" value="F:ribonuclease III activity"/>
    <property type="evidence" value="ECO:0000318"/>
    <property type="project" value="GO_Central"/>
</dbReference>
<dbReference type="Proteomes" id="UP000008810">
    <property type="component" value="Chromosome 2"/>
</dbReference>
<evidence type="ECO:0000256" key="4">
    <source>
        <dbReference type="ARBA" id="ARBA00022723"/>
    </source>
</evidence>
<dbReference type="InterPro" id="IPR000999">
    <property type="entry name" value="RNase_III_dom"/>
</dbReference>
<dbReference type="RefSeq" id="XP_024314410.1">
    <property type="nucleotide sequence ID" value="XM_024458642.1"/>
</dbReference>
<evidence type="ECO:0000256" key="3">
    <source>
        <dbReference type="ARBA" id="ARBA00022722"/>
    </source>
</evidence>
<dbReference type="EMBL" id="CM000881">
    <property type="protein sequence ID" value="KQK06966.1"/>
    <property type="molecule type" value="Genomic_DNA"/>
</dbReference>
<dbReference type="Gramene" id="KQK06967">
    <property type="protein sequence ID" value="KQK06967"/>
    <property type="gene ID" value="BRADI_2g31790v3"/>
</dbReference>
<dbReference type="RefSeq" id="XP_024314409.1">
    <property type="nucleotide sequence ID" value="XM_024458641.1"/>
</dbReference>
<dbReference type="AlphaFoldDB" id="I1HKS8"/>
<dbReference type="EnsemblPlants" id="KQK06968">
    <property type="protein sequence ID" value="KQK06968"/>
    <property type="gene ID" value="BRADI_2g31790v3"/>
</dbReference>
<dbReference type="Gramene" id="PNT71587">
    <property type="protein sequence ID" value="PNT71587"/>
    <property type="gene ID" value="BRADI_2g31790v3"/>
</dbReference>
<evidence type="ECO:0000256" key="9">
    <source>
        <dbReference type="ARBA" id="ARBA00023211"/>
    </source>
</evidence>
<evidence type="ECO:0000259" key="12">
    <source>
        <dbReference type="PROSITE" id="PS50142"/>
    </source>
</evidence>
<dbReference type="GO" id="GO:0030422">
    <property type="term" value="P:siRNA processing"/>
    <property type="evidence" value="ECO:0000318"/>
    <property type="project" value="GO_Central"/>
</dbReference>
<evidence type="ECO:0000313" key="13">
    <source>
        <dbReference type="EMBL" id="KQK06967.1"/>
    </source>
</evidence>
<dbReference type="EMBL" id="CM000881">
    <property type="protein sequence ID" value="KQK06967.1"/>
    <property type="molecule type" value="Genomic_DNA"/>
</dbReference>
<keyword evidence="8 10" id="KW-0694">RNA-binding</keyword>